<gene>
    <name evidence="2" type="ORF">SAMN05421640_3551</name>
</gene>
<protein>
    <submittedName>
        <fullName evidence="2">Uncharacterized protein</fullName>
    </submittedName>
</protein>
<sequence length="418" mass="48511">MQERRGKYLISIIVLLSSINLGAQEITVKGGFVEDSLLIGQDVNYWVSASYPPDLEMVFPDSLYSFAPFEFSSKIYYPTQVKEGLAFDSTVYTIQSFEIDKVQYLNLPVAILKGNDSTIINTPIDSIYLTELAPMVTDTTKLKTNLDYQLVDTQFNYPLMYYIIGGLIILTIIILLAFGKKILRWLKLKKLHNEYAQYADIFATYIRKLKTDPEPSTAERALFLWKKYHERLEKIPFTILTTKEILDYEFTSELKNPLQNVDRMVYGRKVNEFVFQDFQQLEEFSQHRYNEAYNKIKQNQTDTIPKTKDEETEIAATKITQFGLTLDQLNEELRHGGKFVIYYYTISIIVFSFRRSSKVKFISNDENGVIKGLPYTLITFFLGWWGIPWGFIYTPHSLYVNLKGGKDVTAEILKENSN</sequence>
<organism evidence="2 3">
    <name type="scientific">Ekhidna lutea</name>
    <dbReference type="NCBI Taxonomy" id="447679"/>
    <lineage>
        <taxon>Bacteria</taxon>
        <taxon>Pseudomonadati</taxon>
        <taxon>Bacteroidota</taxon>
        <taxon>Cytophagia</taxon>
        <taxon>Cytophagales</taxon>
        <taxon>Reichenbachiellaceae</taxon>
        <taxon>Ekhidna</taxon>
    </lineage>
</organism>
<dbReference type="Proteomes" id="UP000198393">
    <property type="component" value="Unassembled WGS sequence"/>
</dbReference>
<keyword evidence="1" id="KW-0812">Transmembrane</keyword>
<keyword evidence="1" id="KW-0472">Membrane</keyword>
<feature type="transmembrane region" description="Helical" evidence="1">
    <location>
        <begin position="373"/>
        <end position="393"/>
    </location>
</feature>
<evidence type="ECO:0000313" key="2">
    <source>
        <dbReference type="EMBL" id="SNT36216.1"/>
    </source>
</evidence>
<keyword evidence="1" id="KW-1133">Transmembrane helix</keyword>
<dbReference type="AlphaFoldDB" id="A0A239M0D5"/>
<evidence type="ECO:0000256" key="1">
    <source>
        <dbReference type="SAM" id="Phobius"/>
    </source>
</evidence>
<keyword evidence="3" id="KW-1185">Reference proteome</keyword>
<proteinExistence type="predicted"/>
<dbReference type="RefSeq" id="WP_245811346.1">
    <property type="nucleotide sequence ID" value="NZ_FZPD01000006.1"/>
</dbReference>
<feature type="transmembrane region" description="Helical" evidence="1">
    <location>
        <begin position="336"/>
        <end position="353"/>
    </location>
</feature>
<accession>A0A239M0D5</accession>
<reference evidence="2 3" key="1">
    <citation type="submission" date="2017-06" db="EMBL/GenBank/DDBJ databases">
        <authorList>
            <person name="Kim H.J."/>
            <person name="Triplett B.A."/>
        </authorList>
    </citation>
    <scope>NUCLEOTIDE SEQUENCE [LARGE SCALE GENOMIC DNA]</scope>
    <source>
        <strain evidence="2 3">DSM 19307</strain>
    </source>
</reference>
<evidence type="ECO:0000313" key="3">
    <source>
        <dbReference type="Proteomes" id="UP000198393"/>
    </source>
</evidence>
<feature type="transmembrane region" description="Helical" evidence="1">
    <location>
        <begin position="159"/>
        <end position="179"/>
    </location>
</feature>
<dbReference type="EMBL" id="FZPD01000006">
    <property type="protein sequence ID" value="SNT36216.1"/>
    <property type="molecule type" value="Genomic_DNA"/>
</dbReference>
<name>A0A239M0D5_EKHLU</name>